<reference evidence="1" key="1">
    <citation type="submission" date="2022-08" db="EMBL/GenBank/DDBJ databases">
        <title>Genome sequencing of akame (Lates japonicus).</title>
        <authorList>
            <person name="Hashiguchi Y."/>
            <person name="Takahashi H."/>
        </authorList>
    </citation>
    <scope>NUCLEOTIDE SEQUENCE</scope>
    <source>
        <strain evidence="1">Kochi</strain>
    </source>
</reference>
<dbReference type="EMBL" id="BRZM01000001">
    <property type="protein sequence ID" value="GLD45777.1"/>
    <property type="molecule type" value="Genomic_DNA"/>
</dbReference>
<comment type="caution">
    <text evidence="1">The sequence shown here is derived from an EMBL/GenBank/DDBJ whole genome shotgun (WGS) entry which is preliminary data.</text>
</comment>
<gene>
    <name evidence="1" type="ORF">AKAME5_000024000</name>
</gene>
<protein>
    <submittedName>
        <fullName evidence="1">Leucine-rich repeat-containing protein 47-like isoform X2</fullName>
    </submittedName>
</protein>
<proteinExistence type="predicted"/>
<dbReference type="Proteomes" id="UP001279410">
    <property type="component" value="Unassembled WGS sequence"/>
</dbReference>
<sequence length="117" mass="13211">MFQTPTALTGQSTAEVKGRPTALWKKAWVRQGTLKPGNSLKRLMAQIKKTTKELLLEVTSATSLQTCKDIMDALIVVRTIDSRRNLKVAHRQRPILQRHQQPDRGLVAGVVTTRYVY</sequence>
<name>A0AAD3M1C9_LATJO</name>
<organism evidence="1 2">
    <name type="scientific">Lates japonicus</name>
    <name type="common">Japanese lates</name>
    <dbReference type="NCBI Taxonomy" id="270547"/>
    <lineage>
        <taxon>Eukaryota</taxon>
        <taxon>Metazoa</taxon>
        <taxon>Chordata</taxon>
        <taxon>Craniata</taxon>
        <taxon>Vertebrata</taxon>
        <taxon>Euteleostomi</taxon>
        <taxon>Actinopterygii</taxon>
        <taxon>Neopterygii</taxon>
        <taxon>Teleostei</taxon>
        <taxon>Neoteleostei</taxon>
        <taxon>Acanthomorphata</taxon>
        <taxon>Carangaria</taxon>
        <taxon>Carangaria incertae sedis</taxon>
        <taxon>Centropomidae</taxon>
        <taxon>Lates</taxon>
    </lineage>
</organism>
<dbReference type="AlphaFoldDB" id="A0AAD3M1C9"/>
<accession>A0AAD3M1C9</accession>
<evidence type="ECO:0000313" key="2">
    <source>
        <dbReference type="Proteomes" id="UP001279410"/>
    </source>
</evidence>
<keyword evidence="2" id="KW-1185">Reference proteome</keyword>
<evidence type="ECO:0000313" key="1">
    <source>
        <dbReference type="EMBL" id="GLD45777.1"/>
    </source>
</evidence>